<keyword evidence="2" id="KW-0812">Transmembrane</keyword>
<feature type="chain" id="PRO_5037495237" evidence="3">
    <location>
        <begin position="20"/>
        <end position="353"/>
    </location>
</feature>
<evidence type="ECO:0000256" key="1">
    <source>
        <dbReference type="SAM" id="MobiDB-lite"/>
    </source>
</evidence>
<proteinExistence type="predicted"/>
<protein>
    <submittedName>
        <fullName evidence="5">Uncharacterized protein</fullName>
    </submittedName>
</protein>
<feature type="region of interest" description="Disordered" evidence="1">
    <location>
        <begin position="99"/>
        <end position="219"/>
    </location>
</feature>
<accession>A0A914ZQV1</accession>
<evidence type="ECO:0000313" key="5">
    <source>
        <dbReference type="WBParaSite" id="PgB06_g015_t01"/>
    </source>
</evidence>
<feature type="compositionally biased region" description="Low complexity" evidence="1">
    <location>
        <begin position="200"/>
        <end position="212"/>
    </location>
</feature>
<feature type="region of interest" description="Disordered" evidence="1">
    <location>
        <begin position="324"/>
        <end position="353"/>
    </location>
</feature>
<name>A0A914ZQV1_PARUN</name>
<keyword evidence="2" id="KW-1133">Transmembrane helix</keyword>
<evidence type="ECO:0000256" key="2">
    <source>
        <dbReference type="SAM" id="Phobius"/>
    </source>
</evidence>
<feature type="signal peptide" evidence="3">
    <location>
        <begin position="1"/>
        <end position="19"/>
    </location>
</feature>
<dbReference type="AlphaFoldDB" id="A0A914ZQV1"/>
<feature type="compositionally biased region" description="Polar residues" evidence="1">
    <location>
        <begin position="325"/>
        <end position="337"/>
    </location>
</feature>
<feature type="transmembrane region" description="Helical" evidence="2">
    <location>
        <begin position="48"/>
        <end position="68"/>
    </location>
</feature>
<sequence length="353" mass="38882">FLVMGGCPSILFHFQLALAKSVFASSSQVESLSWYPDHERLSNTNAIIIIIALIGGLVVVIAFIILHLTRPRVGPEKIEHYIAAYPSMPPTRPLLIQNKQRDDHHQETHLLTSKTDTSDGIIMEDTQWTNDEIPATRDEQQPGKESEDRASASSTRTEGDGREREQLESDRTESSRTKAESNETSGPKQLSVSDGRDASSRSSSSRRTQTSSWGWMRSPRDAFANRPPQINMPAFQFPPWMNLENAPSGIITDNSSGLPLGFAAPPVFSAQTLPLETPQRIPQVLPFIGQPQVPPLLNNPILPVLTPVHYQQSSPFIGVPFILSPETTQPTQQSAASDSDKKEPSSERASNSN</sequence>
<evidence type="ECO:0000313" key="4">
    <source>
        <dbReference type="Proteomes" id="UP000887569"/>
    </source>
</evidence>
<feature type="compositionally biased region" description="Basic and acidic residues" evidence="1">
    <location>
        <begin position="157"/>
        <end position="181"/>
    </location>
</feature>
<keyword evidence="4" id="KW-1185">Reference proteome</keyword>
<organism evidence="4 5">
    <name type="scientific">Parascaris univalens</name>
    <name type="common">Nematode worm</name>
    <dbReference type="NCBI Taxonomy" id="6257"/>
    <lineage>
        <taxon>Eukaryota</taxon>
        <taxon>Metazoa</taxon>
        <taxon>Ecdysozoa</taxon>
        <taxon>Nematoda</taxon>
        <taxon>Chromadorea</taxon>
        <taxon>Rhabditida</taxon>
        <taxon>Spirurina</taxon>
        <taxon>Ascaridomorpha</taxon>
        <taxon>Ascaridoidea</taxon>
        <taxon>Ascarididae</taxon>
        <taxon>Parascaris</taxon>
    </lineage>
</organism>
<feature type="compositionally biased region" description="Basic and acidic residues" evidence="1">
    <location>
        <begin position="134"/>
        <end position="150"/>
    </location>
</feature>
<feature type="compositionally biased region" description="Basic and acidic residues" evidence="1">
    <location>
        <begin position="99"/>
        <end position="108"/>
    </location>
</feature>
<keyword evidence="3" id="KW-0732">Signal</keyword>
<dbReference type="Proteomes" id="UP000887569">
    <property type="component" value="Unplaced"/>
</dbReference>
<dbReference type="WBParaSite" id="PgB06_g015_t01">
    <property type="protein sequence ID" value="PgB06_g015_t01"/>
    <property type="gene ID" value="PgB06_g015"/>
</dbReference>
<evidence type="ECO:0000256" key="3">
    <source>
        <dbReference type="SAM" id="SignalP"/>
    </source>
</evidence>
<keyword evidence="2" id="KW-0472">Membrane</keyword>
<reference evidence="5" key="1">
    <citation type="submission" date="2022-11" db="UniProtKB">
        <authorList>
            <consortium name="WormBaseParasite"/>
        </authorList>
    </citation>
    <scope>IDENTIFICATION</scope>
</reference>